<dbReference type="Gene3D" id="3.40.640.10">
    <property type="entry name" value="Type I PLP-dependent aspartate aminotransferase-like (Major domain)"/>
    <property type="match status" value="1"/>
</dbReference>
<dbReference type="InterPro" id="IPR015422">
    <property type="entry name" value="PyrdxlP-dep_Trfase_small"/>
</dbReference>
<dbReference type="EMBL" id="NFZT01000001">
    <property type="protein sequence ID" value="OWV33036.1"/>
    <property type="molecule type" value="Genomic_DNA"/>
</dbReference>
<dbReference type="PANTHER" id="PTHR13693">
    <property type="entry name" value="CLASS II AMINOTRANSFERASE/8-AMINO-7-OXONONANOATE SYNTHASE"/>
    <property type="match status" value="1"/>
</dbReference>
<evidence type="ECO:0000256" key="3">
    <source>
        <dbReference type="ARBA" id="ARBA00022898"/>
    </source>
</evidence>
<dbReference type="InterPro" id="IPR015424">
    <property type="entry name" value="PyrdxlP-dep_Trfase"/>
</dbReference>
<gene>
    <name evidence="5" type="ORF">B5C34_05875</name>
</gene>
<dbReference type="Gene3D" id="3.90.1150.10">
    <property type="entry name" value="Aspartate Aminotransferase, domain 1"/>
    <property type="match status" value="1"/>
</dbReference>
<keyword evidence="3" id="KW-0663">Pyridoxal phosphate</keyword>
<dbReference type="PANTHER" id="PTHR13693:SF100">
    <property type="entry name" value="8-AMINO-7-OXONONANOATE SYNTHASE"/>
    <property type="match status" value="1"/>
</dbReference>
<name>A0A219B4J8_9SPHN</name>
<keyword evidence="6" id="KW-1185">Reference proteome</keyword>
<dbReference type="AlphaFoldDB" id="A0A219B4J8"/>
<comment type="cofactor">
    <cofactor evidence="1">
        <name>pyridoxal 5'-phosphate</name>
        <dbReference type="ChEBI" id="CHEBI:597326"/>
    </cofactor>
</comment>
<evidence type="ECO:0000313" key="6">
    <source>
        <dbReference type="Proteomes" id="UP000198462"/>
    </source>
</evidence>
<evidence type="ECO:0000256" key="2">
    <source>
        <dbReference type="ARBA" id="ARBA00022679"/>
    </source>
</evidence>
<protein>
    <submittedName>
        <fullName evidence="5">8-amino-7-oxononanoate synthase</fullName>
    </submittedName>
</protein>
<dbReference type="GO" id="GO:0008710">
    <property type="term" value="F:8-amino-7-oxononanoate synthase activity"/>
    <property type="evidence" value="ECO:0007669"/>
    <property type="project" value="TreeGrafter"/>
</dbReference>
<reference evidence="6" key="1">
    <citation type="submission" date="2017-05" db="EMBL/GenBank/DDBJ databases">
        <authorList>
            <person name="Lin X."/>
        </authorList>
    </citation>
    <scope>NUCLEOTIDE SEQUENCE [LARGE SCALE GENOMIC DNA]</scope>
    <source>
        <strain evidence="6">JLT2012</strain>
    </source>
</reference>
<organism evidence="5 6">
    <name type="scientific">Pacificimonas flava</name>
    <dbReference type="NCBI Taxonomy" id="1234595"/>
    <lineage>
        <taxon>Bacteria</taxon>
        <taxon>Pseudomonadati</taxon>
        <taxon>Pseudomonadota</taxon>
        <taxon>Alphaproteobacteria</taxon>
        <taxon>Sphingomonadales</taxon>
        <taxon>Sphingosinicellaceae</taxon>
        <taxon>Pacificimonas</taxon>
    </lineage>
</organism>
<proteinExistence type="predicted"/>
<dbReference type="InterPro" id="IPR050087">
    <property type="entry name" value="AON_synthase_class-II"/>
</dbReference>
<dbReference type="GO" id="GO:0009102">
    <property type="term" value="P:biotin biosynthetic process"/>
    <property type="evidence" value="ECO:0007669"/>
    <property type="project" value="TreeGrafter"/>
</dbReference>
<keyword evidence="2" id="KW-0808">Transferase</keyword>
<feature type="domain" description="Aminotransferase class I/classII large" evidence="4">
    <location>
        <begin position="36"/>
        <end position="375"/>
    </location>
</feature>
<dbReference type="Pfam" id="PF00155">
    <property type="entry name" value="Aminotran_1_2"/>
    <property type="match status" value="1"/>
</dbReference>
<sequence>MTDRPAQPYFAQQAADLEALSSRGRRRALAVRAGRDFSSNDYLALAEDPRLRAALGAAIDEGVPAGSGGSRLLRGNHSEHEALEADAARQFGCEAALFFGSGFAANMALLGTLPQRGDRIFHDDLVHASAHDGMRLSRAPAESFAHNDANALEQAISTWRAAGGTGRSWIVAETLYSMDGDRAPLEEFAAVADRHEAILLLDEAHATGVFGPGGRGLAAALAGRENAIFLHTCGKALGCEGALVSGPAVVTDFLVNRARPFIFSTAPSPLMARAVRESLRIVADEDEPRERLTDLCAEARRLLVPLGAVRTSSQIIPLLLGDDVRTMRAAGELQRRGFDVRGIRPPTVPAGTARLRISITLNSSADDIGELAEALADVLQAGPA</sequence>
<dbReference type="SUPFAM" id="SSF53383">
    <property type="entry name" value="PLP-dependent transferases"/>
    <property type="match status" value="1"/>
</dbReference>
<comment type="caution">
    <text evidence="5">The sequence shown here is derived from an EMBL/GenBank/DDBJ whole genome shotgun (WGS) entry which is preliminary data.</text>
</comment>
<dbReference type="OrthoDB" id="9807157at2"/>
<evidence type="ECO:0000313" key="5">
    <source>
        <dbReference type="EMBL" id="OWV33036.1"/>
    </source>
</evidence>
<accession>A0A219B4J8</accession>
<dbReference type="InterPro" id="IPR004839">
    <property type="entry name" value="Aminotransferase_I/II_large"/>
</dbReference>
<dbReference type="GO" id="GO:0030170">
    <property type="term" value="F:pyridoxal phosphate binding"/>
    <property type="evidence" value="ECO:0007669"/>
    <property type="project" value="InterPro"/>
</dbReference>
<dbReference type="Proteomes" id="UP000198462">
    <property type="component" value="Unassembled WGS sequence"/>
</dbReference>
<dbReference type="InterPro" id="IPR015421">
    <property type="entry name" value="PyrdxlP-dep_Trfase_major"/>
</dbReference>
<evidence type="ECO:0000259" key="4">
    <source>
        <dbReference type="Pfam" id="PF00155"/>
    </source>
</evidence>
<evidence type="ECO:0000256" key="1">
    <source>
        <dbReference type="ARBA" id="ARBA00001933"/>
    </source>
</evidence>
<dbReference type="RefSeq" id="WP_088711824.1">
    <property type="nucleotide sequence ID" value="NZ_NFZT01000001.1"/>
</dbReference>